<dbReference type="Pfam" id="PF14700">
    <property type="entry name" value="RPOL_N"/>
    <property type="match status" value="1"/>
</dbReference>
<dbReference type="Pfam" id="PF00940">
    <property type="entry name" value="RNA_pol"/>
    <property type="match status" value="1"/>
</dbReference>
<evidence type="ECO:0000256" key="2">
    <source>
        <dbReference type="ARBA" id="ARBA00009493"/>
    </source>
</evidence>
<feature type="compositionally biased region" description="Acidic residues" evidence="11">
    <location>
        <begin position="1233"/>
        <end position="1242"/>
    </location>
</feature>
<keyword evidence="4 10" id="KW-0808">Transferase</keyword>
<dbReference type="PANTHER" id="PTHR10102:SF0">
    <property type="entry name" value="DNA-DIRECTED RNA POLYMERASE, MITOCHONDRIAL"/>
    <property type="match status" value="1"/>
</dbReference>
<dbReference type="GO" id="GO:0006390">
    <property type="term" value="P:mitochondrial transcription"/>
    <property type="evidence" value="ECO:0007669"/>
    <property type="project" value="TreeGrafter"/>
</dbReference>
<comment type="catalytic activity">
    <reaction evidence="9 10">
        <text>RNA(n) + a ribonucleoside 5'-triphosphate = RNA(n+1) + diphosphate</text>
        <dbReference type="Rhea" id="RHEA:21248"/>
        <dbReference type="Rhea" id="RHEA-COMP:14527"/>
        <dbReference type="Rhea" id="RHEA-COMP:17342"/>
        <dbReference type="ChEBI" id="CHEBI:33019"/>
        <dbReference type="ChEBI" id="CHEBI:61557"/>
        <dbReference type="ChEBI" id="CHEBI:140395"/>
        <dbReference type="EC" id="2.7.7.6"/>
    </reaction>
</comment>
<dbReference type="InterPro" id="IPR002092">
    <property type="entry name" value="DNA-dir_Rpol_phage-type"/>
</dbReference>
<accession>A0A2D0XI28</accession>
<protein>
    <recommendedName>
        <fullName evidence="10">DNA-directed RNA polymerase</fullName>
        <ecNumber evidence="10">2.7.7.6</ecNumber>
    </recommendedName>
</protein>
<keyword evidence="3 10" id="KW-0240">DNA-directed RNA polymerase</keyword>
<evidence type="ECO:0000313" key="13">
    <source>
        <dbReference type="EMBL" id="ASF90204.1"/>
    </source>
</evidence>
<evidence type="ECO:0000256" key="5">
    <source>
        <dbReference type="ARBA" id="ARBA00022695"/>
    </source>
</evidence>
<comment type="function">
    <text evidence="10">DNA-dependent RNA polymerase catalyzes the transcription of DNA into RNA using the four ribonucleoside triphosphates as substrates.</text>
</comment>
<comment type="similarity">
    <text evidence="2 10">Belongs to the phage and mitochondrial RNA polymerase family.</text>
</comment>
<dbReference type="PROSITE" id="PS00489">
    <property type="entry name" value="RNA_POL_PHAGE_2"/>
    <property type="match status" value="1"/>
</dbReference>
<keyword evidence="7" id="KW-0496">Mitochondrion</keyword>
<organism evidence="13">
    <name type="scientific">Bartheletia paradoxa</name>
    <dbReference type="NCBI Taxonomy" id="669517"/>
    <lineage>
        <taxon>Eukaryota</taxon>
        <taxon>Fungi</taxon>
        <taxon>Dikarya</taxon>
        <taxon>Basidiomycota</taxon>
        <taxon>Agaricomycotina</taxon>
        <taxon>Bartheletiomycetes</taxon>
        <taxon>Bartheletiales</taxon>
        <taxon>Bartheletiaceae</taxon>
        <taxon>Bartheletia</taxon>
    </lineage>
</organism>
<proteinExistence type="inferred from homology"/>
<dbReference type="InterPro" id="IPR037159">
    <property type="entry name" value="RNA_POL_N_sf"/>
</dbReference>
<dbReference type="InterPro" id="IPR029262">
    <property type="entry name" value="RPOL_N"/>
</dbReference>
<evidence type="ECO:0000256" key="7">
    <source>
        <dbReference type="ARBA" id="ARBA00023128"/>
    </source>
</evidence>
<dbReference type="SUPFAM" id="SSF56672">
    <property type="entry name" value="DNA/RNA polymerases"/>
    <property type="match status" value="1"/>
</dbReference>
<keyword evidence="6" id="KW-0809">Transit peptide</keyword>
<evidence type="ECO:0000256" key="3">
    <source>
        <dbReference type="ARBA" id="ARBA00022478"/>
    </source>
</evidence>
<evidence type="ECO:0000256" key="9">
    <source>
        <dbReference type="ARBA" id="ARBA00048552"/>
    </source>
</evidence>
<dbReference type="GO" id="GO:0001018">
    <property type="term" value="F:mitochondrial promoter sequence-specific DNA binding"/>
    <property type="evidence" value="ECO:0007669"/>
    <property type="project" value="TreeGrafter"/>
</dbReference>
<dbReference type="GO" id="GO:0034245">
    <property type="term" value="C:mitochondrial DNA-directed RNA polymerase complex"/>
    <property type="evidence" value="ECO:0007669"/>
    <property type="project" value="TreeGrafter"/>
</dbReference>
<evidence type="ECO:0000256" key="4">
    <source>
        <dbReference type="ARBA" id="ARBA00022679"/>
    </source>
</evidence>
<evidence type="ECO:0000256" key="8">
    <source>
        <dbReference type="ARBA" id="ARBA00023163"/>
    </source>
</evidence>
<feature type="region of interest" description="Disordered" evidence="11">
    <location>
        <begin position="1214"/>
        <end position="1270"/>
    </location>
</feature>
<dbReference type="InterPro" id="IPR011990">
    <property type="entry name" value="TPR-like_helical_dom_sf"/>
</dbReference>
<dbReference type="PROSITE" id="PS00900">
    <property type="entry name" value="RNA_POL_PHAGE_1"/>
    <property type="match status" value="1"/>
</dbReference>
<keyword evidence="8 10" id="KW-0804">Transcription</keyword>
<dbReference type="InterPro" id="IPR046950">
    <property type="entry name" value="DNA-dir_Rpol_C_phage-type"/>
</dbReference>
<feature type="domain" description="DNA-directed RNA polymerase N-terminal" evidence="12">
    <location>
        <begin position="358"/>
        <end position="679"/>
    </location>
</feature>
<comment type="subcellular location">
    <subcellularLocation>
        <location evidence="1">Mitochondrion</location>
    </subcellularLocation>
</comment>
<dbReference type="Gene3D" id="1.10.1320.10">
    <property type="entry name" value="DNA-directed RNA polymerase, N-terminal domain"/>
    <property type="match status" value="1"/>
</dbReference>
<evidence type="ECO:0000259" key="12">
    <source>
        <dbReference type="SMART" id="SM01311"/>
    </source>
</evidence>
<dbReference type="PANTHER" id="PTHR10102">
    <property type="entry name" value="DNA-DIRECTED RNA POLYMERASE, MITOCHONDRIAL"/>
    <property type="match status" value="1"/>
</dbReference>
<gene>
    <name evidence="13" type="ORF">SPAR04594</name>
</gene>
<dbReference type="Gene3D" id="1.10.150.20">
    <property type="entry name" value="5' to 3' exonuclease, C-terminal subdomain"/>
    <property type="match status" value="1"/>
</dbReference>
<evidence type="ECO:0000256" key="6">
    <source>
        <dbReference type="ARBA" id="ARBA00022946"/>
    </source>
</evidence>
<dbReference type="EMBL" id="KY000253">
    <property type="protein sequence ID" value="ASF90204.1"/>
    <property type="molecule type" value="Genomic_DNA"/>
</dbReference>
<dbReference type="SMART" id="SM01311">
    <property type="entry name" value="RPOL_N"/>
    <property type="match status" value="1"/>
</dbReference>
<reference evidence="13" key="1">
    <citation type="submission" date="2016-10" db="EMBL/GenBank/DDBJ databases">
        <title>Phylogenomic data for the living fossil Bartheletia paradoxa suggests that the early evolutionary history of major basidiomycete lineages might not be bifurcate.</title>
        <authorList>
            <person name="Mishra B."/>
            <person name="Choi Y.-J."/>
            <person name="Bauer R."/>
            <person name="Thines M."/>
        </authorList>
    </citation>
    <scope>NUCLEOTIDE SEQUENCE</scope>
</reference>
<dbReference type="InterPro" id="IPR043502">
    <property type="entry name" value="DNA/RNA_pol_sf"/>
</dbReference>
<name>A0A2D0XI28_9BASI</name>
<dbReference type="Gene3D" id="1.25.40.10">
    <property type="entry name" value="Tetratricopeptide repeat domain"/>
    <property type="match status" value="1"/>
</dbReference>
<evidence type="ECO:0000256" key="10">
    <source>
        <dbReference type="RuleBase" id="RU003805"/>
    </source>
</evidence>
<dbReference type="EC" id="2.7.7.6" evidence="10"/>
<dbReference type="GO" id="GO:0003899">
    <property type="term" value="F:DNA-directed RNA polymerase activity"/>
    <property type="evidence" value="ECO:0007669"/>
    <property type="project" value="UniProtKB-EC"/>
</dbReference>
<dbReference type="FunFam" id="1.10.150.20:FF:000041">
    <property type="entry name" value="DNA-directed RNA polymerase"/>
    <property type="match status" value="1"/>
</dbReference>
<dbReference type="Gene3D" id="1.10.287.280">
    <property type="match status" value="1"/>
</dbReference>
<keyword evidence="5 10" id="KW-0548">Nucleotidyltransferase</keyword>
<evidence type="ECO:0000256" key="11">
    <source>
        <dbReference type="SAM" id="MobiDB-lite"/>
    </source>
</evidence>
<dbReference type="FunFam" id="1.10.287.280:FF:000001">
    <property type="entry name" value="DNA-directed RNA polymerase"/>
    <property type="match status" value="1"/>
</dbReference>
<sequence>MLSLARKIAGRRTPIKSSTHSPAALAASKLARLYIAPALSARAPASAEAIAAHHEQPHFYSSRLESSSTTSFYGNSINPSLTFLPTPLPGDASSAFNEHYFPTSAQQENLAILDACLKTGNLHRARTIFRQLRERHLKSYVPPTELEASPGPDITPLDIKVYTAMMAAYLGQARVEGEGEAGVVWIESAWELLEDIEEGKLGLRPSAAPYATMIHGLYGWPGKLLGKLSLAYLIPIIKHSRIPFAEIFADPIFANGLEPGAESAESDVQTSQELADIIKTLSTAAYETNRLDIAEDLAKFTVDSNRGSQPPRIDPLIGVPAIKPVKGANDTVPINLDSLRESLSTITAERLAIDDAATRQRHLEESAYDAARKRFEQENEKMLELGLGTGALRGHTLQAWMWDWYTKLVERLDSEIAEIVKIEKSQPKSNATMVQIAPFLKLLPTSKLALITILELMRLQGTGGIADGMKTARALLTLGRAVENEYHAQQLKKDPQSFNRARDTQRAFQDPSSILDKDLRKAEAAARGLSAEIWRPEWTQNVRARVGSFLVSNVMDVATIKRVDESIDPDTNLPYEEEQPAFLHTYQYVKGKKLGIIQLNSVIAERLAQEPLNDSLHPRHLPMLVTPRPWLQYDSGGYYYHRTFAMRFKDSIEQLSYLRQASEKGNIENVFTALDVLGSTPWTINRRVFDQVITVWNSGEALGELPAENPPEEDIPRPVGYDTDPKIKSNHLRLLKKIQADRRNNHGQRCDVNYKLEIARAFLGEKFYFPHNVDFRGRAYPIPPHLNHIGNDLCRGLLTFGESRPLGERGLRWLKIHLSNVFGYSKASFDEREEFAMKHLEEIFDSADKPLDGQRWWFKADDPWQCLATCMELTSALRSPNPFEFESSLPVHQDGTCNGLQHYAALGGDVQGAKQVNLVPSDRPADVYTAVANITIEAVEADAAIGNEYALLLAGKITRKVVKQTVMTTVYGVTFIGARDQIAGQLKESGISDEHMFQVAAYLAKKVMKSIGGLFGGAQKIQTWLSTSAKLIAKSIPPERLEQAQTVVESTSKATGASHEPKLRLSQEQMTSVIWTTPMGLPIVQPYRKAKKKQVATALQTVFISDPNVPSEVNPSKQASAFPPNFVHSLDATHMIMTALDCRKKGITFASVHDSYWTHAASVEDMSETIRSTFIKLHSADILERLREEFLIRYKGFKLPAKAIAKPRLKSSKKAKGKTAVAAQPEAQGYDEPREDDDDEPIGSDAPVVPDESGFVELTDHLPPLPAKGDFDVREVSGSDFFFN</sequence>
<evidence type="ECO:0000256" key="1">
    <source>
        <dbReference type="ARBA" id="ARBA00004173"/>
    </source>
</evidence>